<keyword evidence="3" id="KW-1003">Cell membrane</keyword>
<keyword evidence="10" id="KW-1185">Reference proteome</keyword>
<dbReference type="PANTHER" id="PTHR34582">
    <property type="entry name" value="UPF0702 TRANSMEMBRANE PROTEIN YCAP"/>
    <property type="match status" value="1"/>
</dbReference>
<evidence type="ECO:0000256" key="1">
    <source>
        <dbReference type="ARBA" id="ARBA00004651"/>
    </source>
</evidence>
<dbReference type="InterPro" id="IPR007353">
    <property type="entry name" value="DUF421"/>
</dbReference>
<evidence type="ECO:0000313" key="10">
    <source>
        <dbReference type="Proteomes" id="UP000229433"/>
    </source>
</evidence>
<sequence>MDSSYFFRNDDLILESVLGTVLIFILIVILTRIFGLKSFSKMTGFDFVITVAIGSILGMSINSSKPSILLGAVILIALFSLNYLVTLLRFKSEKAEDLIDNDPLLLMENGEVIWDNMKASKVTEAELQSKLREANVIRLSEVKAVILETTGEISVMHTTDETLQLEDYIMGDVKRKHA</sequence>
<keyword evidence="6 7" id="KW-0472">Membrane</keyword>
<reference evidence="9 10" key="1">
    <citation type="submission" date="2017-08" db="EMBL/GenBank/DDBJ databases">
        <title>The whole genome shortgun sequences of strain Leeuwenhoekiella nanhaiensis G18 from the South China Sea.</title>
        <authorList>
            <person name="Liu Q."/>
        </authorList>
    </citation>
    <scope>NUCLEOTIDE SEQUENCE [LARGE SCALE GENOMIC DNA]</scope>
    <source>
        <strain evidence="9 10">G18</strain>
    </source>
</reference>
<dbReference type="OrthoDB" id="9793799at2"/>
<evidence type="ECO:0000259" key="8">
    <source>
        <dbReference type="Pfam" id="PF04239"/>
    </source>
</evidence>
<name>A0A2G1VPB5_9FLAO</name>
<gene>
    <name evidence="9" type="ORF">CJ305_13945</name>
</gene>
<feature type="transmembrane region" description="Helical" evidence="7">
    <location>
        <begin position="67"/>
        <end position="85"/>
    </location>
</feature>
<evidence type="ECO:0000256" key="5">
    <source>
        <dbReference type="ARBA" id="ARBA00022989"/>
    </source>
</evidence>
<proteinExistence type="inferred from homology"/>
<comment type="similarity">
    <text evidence="2">Belongs to the UPF0702 family.</text>
</comment>
<evidence type="ECO:0000256" key="4">
    <source>
        <dbReference type="ARBA" id="ARBA00022692"/>
    </source>
</evidence>
<comment type="subcellular location">
    <subcellularLocation>
        <location evidence="1">Cell membrane</location>
        <topology evidence="1">Multi-pass membrane protein</topology>
    </subcellularLocation>
</comment>
<keyword evidence="5 7" id="KW-1133">Transmembrane helix</keyword>
<evidence type="ECO:0000313" key="9">
    <source>
        <dbReference type="EMBL" id="PHQ28608.1"/>
    </source>
</evidence>
<evidence type="ECO:0000256" key="3">
    <source>
        <dbReference type="ARBA" id="ARBA00022475"/>
    </source>
</evidence>
<feature type="domain" description="YetF C-terminal" evidence="8">
    <location>
        <begin position="91"/>
        <end position="163"/>
    </location>
</feature>
<dbReference type="GO" id="GO:0005886">
    <property type="term" value="C:plasma membrane"/>
    <property type="evidence" value="ECO:0007669"/>
    <property type="project" value="UniProtKB-SubCell"/>
</dbReference>
<comment type="caution">
    <text evidence="9">The sequence shown here is derived from an EMBL/GenBank/DDBJ whole genome shotgun (WGS) entry which is preliminary data.</text>
</comment>
<evidence type="ECO:0000256" key="6">
    <source>
        <dbReference type="ARBA" id="ARBA00023136"/>
    </source>
</evidence>
<feature type="transmembrane region" description="Helical" evidence="7">
    <location>
        <begin position="12"/>
        <end position="31"/>
    </location>
</feature>
<protein>
    <recommendedName>
        <fullName evidence="8">YetF C-terminal domain-containing protein</fullName>
    </recommendedName>
</protein>
<dbReference type="EMBL" id="NQXA01000012">
    <property type="protein sequence ID" value="PHQ28608.1"/>
    <property type="molecule type" value="Genomic_DNA"/>
</dbReference>
<accession>A0A2G1VPB5</accession>
<dbReference type="RefSeq" id="WP_099646900.1">
    <property type="nucleotide sequence ID" value="NZ_KZ319294.1"/>
</dbReference>
<dbReference type="Gene3D" id="3.30.240.20">
    <property type="entry name" value="bsu07140 like domains"/>
    <property type="match status" value="1"/>
</dbReference>
<keyword evidence="4 7" id="KW-0812">Transmembrane</keyword>
<dbReference type="PANTHER" id="PTHR34582:SF6">
    <property type="entry name" value="UPF0702 TRANSMEMBRANE PROTEIN YCAP"/>
    <property type="match status" value="1"/>
</dbReference>
<evidence type="ECO:0000256" key="2">
    <source>
        <dbReference type="ARBA" id="ARBA00006448"/>
    </source>
</evidence>
<dbReference type="Proteomes" id="UP000229433">
    <property type="component" value="Unassembled WGS sequence"/>
</dbReference>
<dbReference type="Pfam" id="PF04239">
    <property type="entry name" value="DUF421"/>
    <property type="match status" value="1"/>
</dbReference>
<organism evidence="9 10">
    <name type="scientific">Leeuwenhoekiella nanhaiensis</name>
    <dbReference type="NCBI Taxonomy" id="1655491"/>
    <lineage>
        <taxon>Bacteria</taxon>
        <taxon>Pseudomonadati</taxon>
        <taxon>Bacteroidota</taxon>
        <taxon>Flavobacteriia</taxon>
        <taxon>Flavobacteriales</taxon>
        <taxon>Flavobacteriaceae</taxon>
        <taxon>Leeuwenhoekiella</taxon>
    </lineage>
</organism>
<evidence type="ECO:0000256" key="7">
    <source>
        <dbReference type="SAM" id="Phobius"/>
    </source>
</evidence>
<dbReference type="AlphaFoldDB" id="A0A2G1VPB5"/>
<dbReference type="InterPro" id="IPR023090">
    <property type="entry name" value="UPF0702_alpha/beta_dom_sf"/>
</dbReference>
<feature type="transmembrane region" description="Helical" evidence="7">
    <location>
        <begin position="43"/>
        <end position="61"/>
    </location>
</feature>